<sequence>MTIPTARRRASIADVARIAGVSVGTVSNVLNRPERVLPATRERVEVAIEQLAFVRNGSARQLRAGTITTVGAIVLDLSNPFFTDVVRGIEHRLELDSYTAMVASSDDDPAREHRYLRLFEEHGVLGVMVVPATDEISHLLTLRERGVGVVLLDRPSPVPDLSSVAVDDVLGGELAARHLLEQGHTRITFLNGPHYIRQCADRHAGVVRALEAAGLDPAEALVEVTVPELNADGGEAGIRTLLERGDRPSAVFCVNDLTALGALRTLRREGISVPDDVALVGYDDVTFAAELATPLTSVRQPTHQLGERAADLLLRPPGSPAEQVVFEPELVVRESSTRAA</sequence>
<keyword evidence="1" id="KW-0805">Transcription regulation</keyword>
<dbReference type="SMART" id="SM00354">
    <property type="entry name" value="HTH_LACI"/>
    <property type="match status" value="1"/>
</dbReference>
<evidence type="ECO:0000313" key="6">
    <source>
        <dbReference type="Proteomes" id="UP001165405"/>
    </source>
</evidence>
<comment type="caution">
    <text evidence="5">The sequence shown here is derived from an EMBL/GenBank/DDBJ whole genome shotgun (WGS) entry which is preliminary data.</text>
</comment>
<keyword evidence="3" id="KW-0804">Transcription</keyword>
<keyword evidence="6" id="KW-1185">Reference proteome</keyword>
<dbReference type="PANTHER" id="PTHR30146:SF109">
    <property type="entry name" value="HTH-TYPE TRANSCRIPTIONAL REGULATOR GALS"/>
    <property type="match status" value="1"/>
</dbReference>
<gene>
    <name evidence="5" type="ORF">L1785_00775</name>
</gene>
<dbReference type="RefSeq" id="WP_236087206.1">
    <property type="nucleotide sequence ID" value="NZ_JAKGSG010000005.1"/>
</dbReference>
<dbReference type="InterPro" id="IPR010982">
    <property type="entry name" value="Lambda_DNA-bd_dom_sf"/>
</dbReference>
<accession>A0AA41QBF5</accession>
<dbReference type="InterPro" id="IPR028082">
    <property type="entry name" value="Peripla_BP_I"/>
</dbReference>
<evidence type="ECO:0000313" key="5">
    <source>
        <dbReference type="EMBL" id="MCF4119511.1"/>
    </source>
</evidence>
<dbReference type="GO" id="GO:0003700">
    <property type="term" value="F:DNA-binding transcription factor activity"/>
    <property type="evidence" value="ECO:0007669"/>
    <property type="project" value="TreeGrafter"/>
</dbReference>
<evidence type="ECO:0000256" key="1">
    <source>
        <dbReference type="ARBA" id="ARBA00023015"/>
    </source>
</evidence>
<feature type="domain" description="HTH lacI-type" evidence="4">
    <location>
        <begin position="10"/>
        <end position="64"/>
    </location>
</feature>
<keyword evidence="2" id="KW-0238">DNA-binding</keyword>
<dbReference type="CDD" id="cd06293">
    <property type="entry name" value="PBP1_LacI-like"/>
    <property type="match status" value="1"/>
</dbReference>
<dbReference type="Gene3D" id="3.40.50.2300">
    <property type="match status" value="2"/>
</dbReference>
<dbReference type="SUPFAM" id="SSF53822">
    <property type="entry name" value="Periplasmic binding protein-like I"/>
    <property type="match status" value="1"/>
</dbReference>
<dbReference type="PROSITE" id="PS50932">
    <property type="entry name" value="HTH_LACI_2"/>
    <property type="match status" value="1"/>
</dbReference>
<dbReference type="AlphaFoldDB" id="A0AA41QBF5"/>
<protein>
    <submittedName>
        <fullName evidence="5">LacI family transcriptional regulator</fullName>
    </submittedName>
</protein>
<evidence type="ECO:0000256" key="3">
    <source>
        <dbReference type="ARBA" id="ARBA00023163"/>
    </source>
</evidence>
<dbReference type="Proteomes" id="UP001165405">
    <property type="component" value="Unassembled WGS sequence"/>
</dbReference>
<organism evidence="5 6">
    <name type="scientific">Antribacter soli</name>
    <dbReference type="NCBI Taxonomy" id="2910976"/>
    <lineage>
        <taxon>Bacteria</taxon>
        <taxon>Bacillati</taxon>
        <taxon>Actinomycetota</taxon>
        <taxon>Actinomycetes</taxon>
        <taxon>Micrococcales</taxon>
        <taxon>Promicromonosporaceae</taxon>
        <taxon>Antribacter</taxon>
    </lineage>
</organism>
<dbReference type="InterPro" id="IPR000843">
    <property type="entry name" value="HTH_LacI"/>
</dbReference>
<dbReference type="Pfam" id="PF00356">
    <property type="entry name" value="LacI"/>
    <property type="match status" value="1"/>
</dbReference>
<dbReference type="GO" id="GO:0000976">
    <property type="term" value="F:transcription cis-regulatory region binding"/>
    <property type="evidence" value="ECO:0007669"/>
    <property type="project" value="TreeGrafter"/>
</dbReference>
<dbReference type="Gene3D" id="1.10.260.40">
    <property type="entry name" value="lambda repressor-like DNA-binding domains"/>
    <property type="match status" value="1"/>
</dbReference>
<reference evidence="5" key="1">
    <citation type="submission" date="2022-01" db="EMBL/GenBank/DDBJ databases">
        <title>Antribacter sp. nov., isolated from Guizhou of China.</title>
        <authorList>
            <person name="Chengliang C."/>
            <person name="Ya Z."/>
        </authorList>
    </citation>
    <scope>NUCLEOTIDE SEQUENCE</scope>
    <source>
        <strain evidence="5">KLBMP 9083</strain>
    </source>
</reference>
<dbReference type="Pfam" id="PF13377">
    <property type="entry name" value="Peripla_BP_3"/>
    <property type="match status" value="1"/>
</dbReference>
<evidence type="ECO:0000259" key="4">
    <source>
        <dbReference type="PROSITE" id="PS50932"/>
    </source>
</evidence>
<dbReference type="CDD" id="cd01392">
    <property type="entry name" value="HTH_LacI"/>
    <property type="match status" value="1"/>
</dbReference>
<proteinExistence type="predicted"/>
<dbReference type="PROSITE" id="PS00356">
    <property type="entry name" value="HTH_LACI_1"/>
    <property type="match status" value="1"/>
</dbReference>
<dbReference type="EMBL" id="JAKGSG010000005">
    <property type="protein sequence ID" value="MCF4119511.1"/>
    <property type="molecule type" value="Genomic_DNA"/>
</dbReference>
<dbReference type="SUPFAM" id="SSF47413">
    <property type="entry name" value="lambda repressor-like DNA-binding domains"/>
    <property type="match status" value="1"/>
</dbReference>
<dbReference type="PANTHER" id="PTHR30146">
    <property type="entry name" value="LACI-RELATED TRANSCRIPTIONAL REPRESSOR"/>
    <property type="match status" value="1"/>
</dbReference>
<dbReference type="InterPro" id="IPR046335">
    <property type="entry name" value="LacI/GalR-like_sensor"/>
</dbReference>
<name>A0AA41QBF5_9MICO</name>
<evidence type="ECO:0000256" key="2">
    <source>
        <dbReference type="ARBA" id="ARBA00023125"/>
    </source>
</evidence>